<dbReference type="SMART" id="SM00354">
    <property type="entry name" value="HTH_LACI"/>
    <property type="match status" value="1"/>
</dbReference>
<evidence type="ECO:0000313" key="7">
    <source>
        <dbReference type="Proteomes" id="UP000761380"/>
    </source>
</evidence>
<dbReference type="GO" id="GO:0003700">
    <property type="term" value="F:DNA-binding transcription factor activity"/>
    <property type="evidence" value="ECO:0007669"/>
    <property type="project" value="TreeGrafter"/>
</dbReference>
<dbReference type="Gene3D" id="3.40.50.2300">
    <property type="match status" value="2"/>
</dbReference>
<sequence>MAKIRDVAKEAGVSVGTVSMVLNHADYGSPAIREKVQAAVKKLQYVPSEMARNLSLKRTMTVGIIVPTVAHPFFAELVEALEESLYHLGYKTMLCCTRQKENAEHVFIDMLQRQNMDGIIMGAHSLDTSIYEGIKQPIIAFDRYLSPDIPVVHADHVLGGRLAAQAFLQHDCHHIVEISGSQKVKTPAGEYHQAFNEVMQAHGVRTDIVSLPWNAFGFKESLELAEQIFADYSDVDGILGSDISVSSCLEVAVRRGIKVPEQLKLVAYDGTYITQNGICRLTAVRQPILALAEAAAKKIVSLINGQQDNLPLVFPPSLLPGETC</sequence>
<dbReference type="InterPro" id="IPR010982">
    <property type="entry name" value="Lambda_DNA-bd_dom_sf"/>
</dbReference>
<accession>A0A927WMX8</accession>
<reference evidence="6" key="1">
    <citation type="submission" date="2019-04" db="EMBL/GenBank/DDBJ databases">
        <title>Evolution of Biomass-Degrading Anaerobic Consortia Revealed by Metagenomics.</title>
        <authorList>
            <person name="Peng X."/>
        </authorList>
    </citation>
    <scope>NUCLEOTIDE SEQUENCE</scope>
    <source>
        <strain evidence="6">SIG240</strain>
    </source>
</reference>
<organism evidence="6 7">
    <name type="scientific">Selenomonas ruminantium</name>
    <dbReference type="NCBI Taxonomy" id="971"/>
    <lineage>
        <taxon>Bacteria</taxon>
        <taxon>Bacillati</taxon>
        <taxon>Bacillota</taxon>
        <taxon>Negativicutes</taxon>
        <taxon>Selenomonadales</taxon>
        <taxon>Selenomonadaceae</taxon>
        <taxon>Selenomonas</taxon>
    </lineage>
</organism>
<name>A0A927WMX8_SELRU</name>
<feature type="domain" description="HTH lacI-type" evidence="5">
    <location>
        <begin position="2"/>
        <end position="56"/>
    </location>
</feature>
<dbReference type="PROSITE" id="PS00356">
    <property type="entry name" value="HTH_LACI_1"/>
    <property type="match status" value="1"/>
</dbReference>
<proteinExistence type="predicted"/>
<dbReference type="GO" id="GO:0000976">
    <property type="term" value="F:transcription cis-regulatory region binding"/>
    <property type="evidence" value="ECO:0007669"/>
    <property type="project" value="TreeGrafter"/>
</dbReference>
<protein>
    <submittedName>
        <fullName evidence="6">LacI family DNA-binding transcriptional regulator</fullName>
    </submittedName>
</protein>
<dbReference type="CDD" id="cd01392">
    <property type="entry name" value="HTH_LacI"/>
    <property type="match status" value="1"/>
</dbReference>
<dbReference type="Gene3D" id="1.10.260.40">
    <property type="entry name" value="lambda repressor-like DNA-binding domains"/>
    <property type="match status" value="1"/>
</dbReference>
<dbReference type="Proteomes" id="UP000761380">
    <property type="component" value="Unassembled WGS sequence"/>
</dbReference>
<gene>
    <name evidence="6" type="ORF">E7201_04520</name>
</gene>
<dbReference type="SUPFAM" id="SSF47413">
    <property type="entry name" value="lambda repressor-like DNA-binding domains"/>
    <property type="match status" value="1"/>
</dbReference>
<dbReference type="InterPro" id="IPR000843">
    <property type="entry name" value="HTH_LacI"/>
</dbReference>
<dbReference type="PANTHER" id="PTHR30146">
    <property type="entry name" value="LACI-RELATED TRANSCRIPTIONAL REPRESSOR"/>
    <property type="match status" value="1"/>
</dbReference>
<evidence type="ECO:0000256" key="3">
    <source>
        <dbReference type="ARBA" id="ARBA00023125"/>
    </source>
</evidence>
<evidence type="ECO:0000256" key="2">
    <source>
        <dbReference type="ARBA" id="ARBA00023015"/>
    </source>
</evidence>
<comment type="caution">
    <text evidence="6">The sequence shown here is derived from an EMBL/GenBank/DDBJ whole genome shotgun (WGS) entry which is preliminary data.</text>
</comment>
<dbReference type="InterPro" id="IPR046335">
    <property type="entry name" value="LacI/GalR-like_sensor"/>
</dbReference>
<dbReference type="InterPro" id="IPR028082">
    <property type="entry name" value="Peripla_BP_I"/>
</dbReference>
<dbReference type="EMBL" id="SVBY01000023">
    <property type="protein sequence ID" value="MBE6092429.1"/>
    <property type="molecule type" value="Genomic_DNA"/>
</dbReference>
<keyword evidence="4" id="KW-0804">Transcription</keyword>
<keyword evidence="2" id="KW-0805">Transcription regulation</keyword>
<dbReference type="SUPFAM" id="SSF53822">
    <property type="entry name" value="Periplasmic binding protein-like I"/>
    <property type="match status" value="1"/>
</dbReference>
<dbReference type="PROSITE" id="PS50932">
    <property type="entry name" value="HTH_LACI_2"/>
    <property type="match status" value="1"/>
</dbReference>
<dbReference type="Pfam" id="PF00356">
    <property type="entry name" value="LacI"/>
    <property type="match status" value="1"/>
</dbReference>
<keyword evidence="3 6" id="KW-0238">DNA-binding</keyword>
<dbReference type="AlphaFoldDB" id="A0A927WMX8"/>
<dbReference type="PANTHER" id="PTHR30146:SF95">
    <property type="entry name" value="RIBOSE OPERON REPRESSOR"/>
    <property type="match status" value="1"/>
</dbReference>
<evidence type="ECO:0000256" key="4">
    <source>
        <dbReference type="ARBA" id="ARBA00023163"/>
    </source>
</evidence>
<keyword evidence="1" id="KW-0678">Repressor</keyword>
<evidence type="ECO:0000256" key="1">
    <source>
        <dbReference type="ARBA" id="ARBA00022491"/>
    </source>
</evidence>
<dbReference type="RefSeq" id="WP_303816074.1">
    <property type="nucleotide sequence ID" value="NZ_CAMOFN010000022.1"/>
</dbReference>
<dbReference type="Pfam" id="PF13377">
    <property type="entry name" value="Peripla_BP_3"/>
    <property type="match status" value="1"/>
</dbReference>
<dbReference type="CDD" id="cd06291">
    <property type="entry name" value="PBP1_Qymf-like"/>
    <property type="match status" value="1"/>
</dbReference>
<evidence type="ECO:0000313" key="6">
    <source>
        <dbReference type="EMBL" id="MBE6092429.1"/>
    </source>
</evidence>
<evidence type="ECO:0000259" key="5">
    <source>
        <dbReference type="PROSITE" id="PS50932"/>
    </source>
</evidence>